<organism evidence="2 5">
    <name type="scientific">Plasmodium ovale curtisi</name>
    <dbReference type="NCBI Taxonomy" id="864141"/>
    <lineage>
        <taxon>Eukaryota</taxon>
        <taxon>Sar</taxon>
        <taxon>Alveolata</taxon>
        <taxon>Apicomplexa</taxon>
        <taxon>Aconoidasida</taxon>
        <taxon>Haemosporida</taxon>
        <taxon>Plasmodiidae</taxon>
        <taxon>Plasmodium</taxon>
        <taxon>Plasmodium (Plasmodium)</taxon>
    </lineage>
</organism>
<feature type="compositionally biased region" description="Basic and acidic residues" evidence="1">
    <location>
        <begin position="1"/>
        <end position="11"/>
    </location>
</feature>
<accession>A0A1A8WBC7</accession>
<reference evidence="4 5" key="2">
    <citation type="submission" date="2016-05" db="EMBL/GenBank/DDBJ databases">
        <authorList>
            <person name="Naeem Raeece"/>
        </authorList>
    </citation>
    <scope>NUCLEOTIDE SEQUENCE [LARGE SCALE GENOMIC DNA]</scope>
</reference>
<gene>
    <name evidence="3" type="ORF">POVCU1_051440</name>
    <name evidence="2" type="ORF">POVCU2_0060690</name>
</gene>
<evidence type="ECO:0000313" key="5">
    <source>
        <dbReference type="Proteomes" id="UP000078560"/>
    </source>
</evidence>
<sequence length="108" mass="12175">MTLAAKEEQKGDGSYSAASSSFENQNNTNGGGITNNTGYYAKLGDSHSFLGFTKFGSWVRFKVLKQKINVNLDKDEQILMVHNLNNDDENVYAEGYNITYHTQRIRML</sequence>
<reference evidence="2" key="1">
    <citation type="submission" date="2016-05" db="EMBL/GenBank/DDBJ databases">
        <authorList>
            <person name="Lavstsen T."/>
            <person name="Jespersen J.S."/>
        </authorList>
    </citation>
    <scope>NUCLEOTIDE SEQUENCE [LARGE SCALE GENOMIC DNA]</scope>
</reference>
<protein>
    <recommendedName>
        <fullName evidence="6">PIR Superfamily Protein</fullName>
    </recommendedName>
</protein>
<name>A0A1A8WBC7_PLAOA</name>
<evidence type="ECO:0000313" key="3">
    <source>
        <dbReference type="EMBL" id="SBS99228.1"/>
    </source>
</evidence>
<dbReference type="AlphaFoldDB" id="A0A1A8WBC7"/>
<evidence type="ECO:0000313" key="2">
    <source>
        <dbReference type="EMBL" id="SBS90320.1"/>
    </source>
</evidence>
<evidence type="ECO:0000313" key="4">
    <source>
        <dbReference type="Proteomes" id="UP000078546"/>
    </source>
</evidence>
<evidence type="ECO:0008006" key="6">
    <source>
        <dbReference type="Google" id="ProtNLM"/>
    </source>
</evidence>
<feature type="compositionally biased region" description="Low complexity" evidence="1">
    <location>
        <begin position="24"/>
        <end position="36"/>
    </location>
</feature>
<dbReference type="EMBL" id="FLQU01000923">
    <property type="protein sequence ID" value="SBS90320.1"/>
    <property type="molecule type" value="Genomic_DNA"/>
</dbReference>
<dbReference type="Proteomes" id="UP000078560">
    <property type="component" value="Unassembled WGS sequence"/>
</dbReference>
<dbReference type="EMBL" id="FLQV01001194">
    <property type="protein sequence ID" value="SBS99228.1"/>
    <property type="molecule type" value="Genomic_DNA"/>
</dbReference>
<feature type="region of interest" description="Disordered" evidence="1">
    <location>
        <begin position="1"/>
        <end position="36"/>
    </location>
</feature>
<evidence type="ECO:0000256" key="1">
    <source>
        <dbReference type="SAM" id="MobiDB-lite"/>
    </source>
</evidence>
<proteinExistence type="predicted"/>
<dbReference type="Proteomes" id="UP000078546">
    <property type="component" value="Unassembled WGS sequence"/>
</dbReference>